<dbReference type="Proteomes" id="UP000248349">
    <property type="component" value="Unassembled WGS sequence"/>
</dbReference>
<proteinExistence type="predicted"/>
<feature type="region of interest" description="Disordered" evidence="3">
    <location>
        <begin position="37"/>
        <end position="58"/>
    </location>
</feature>
<dbReference type="SUPFAM" id="SSF52540">
    <property type="entry name" value="P-loop containing nucleoside triphosphate hydrolases"/>
    <property type="match status" value="1"/>
</dbReference>
<dbReference type="PRINTS" id="PR00449">
    <property type="entry name" value="RASTRNSFRMNG"/>
</dbReference>
<accession>A0A318YZ20</accession>
<feature type="compositionally biased region" description="Gly residues" evidence="3">
    <location>
        <begin position="42"/>
        <end position="55"/>
    </location>
</feature>
<dbReference type="InterPro" id="IPR027417">
    <property type="entry name" value="P-loop_NTPase"/>
</dbReference>
<dbReference type="GeneID" id="37081065"/>
<dbReference type="SMART" id="SM00175">
    <property type="entry name" value="RAB"/>
    <property type="match status" value="1"/>
</dbReference>
<evidence type="ECO:0000256" key="2">
    <source>
        <dbReference type="ARBA" id="ARBA00023134"/>
    </source>
</evidence>
<dbReference type="Pfam" id="PF00071">
    <property type="entry name" value="Ras"/>
    <property type="match status" value="1"/>
</dbReference>
<dbReference type="SMART" id="SM00174">
    <property type="entry name" value="RHO"/>
    <property type="match status" value="1"/>
</dbReference>
<dbReference type="PANTHER" id="PTHR47977">
    <property type="entry name" value="RAS-RELATED PROTEIN RAB"/>
    <property type="match status" value="1"/>
</dbReference>
<evidence type="ECO:0000313" key="5">
    <source>
        <dbReference type="Proteomes" id="UP000248349"/>
    </source>
</evidence>
<dbReference type="InterPro" id="IPR001806">
    <property type="entry name" value="Small_GTPase"/>
</dbReference>
<reference evidence="4 5" key="1">
    <citation type="submission" date="2016-12" db="EMBL/GenBank/DDBJ databases">
        <title>The genomes of Aspergillus section Nigri reveals drivers in fungal speciation.</title>
        <authorList>
            <consortium name="DOE Joint Genome Institute"/>
            <person name="Vesth T.C."/>
            <person name="Nybo J."/>
            <person name="Theobald S."/>
            <person name="Brandl J."/>
            <person name="Frisvad J.C."/>
            <person name="Nielsen K.F."/>
            <person name="Lyhne E.K."/>
            <person name="Kogle M.E."/>
            <person name="Kuo A."/>
            <person name="Riley R."/>
            <person name="Clum A."/>
            <person name="Nolan M."/>
            <person name="Lipzen A."/>
            <person name="Salamov A."/>
            <person name="Henrissat B."/>
            <person name="Wiebenga A."/>
            <person name="De Vries R.P."/>
            <person name="Grigoriev I.V."/>
            <person name="Mortensen U.H."/>
            <person name="Andersen M.R."/>
            <person name="Baker S.E."/>
        </authorList>
    </citation>
    <scope>NUCLEOTIDE SEQUENCE [LARGE SCALE GENOMIC DNA]</scope>
    <source>
        <strain evidence="4 5">JOP 1030-1</strain>
    </source>
</reference>
<keyword evidence="5" id="KW-1185">Reference proteome</keyword>
<evidence type="ECO:0000256" key="3">
    <source>
        <dbReference type="SAM" id="MobiDB-lite"/>
    </source>
</evidence>
<dbReference type="OrthoDB" id="25896at2759"/>
<sequence length="209" mass="22917">MADFYPQEDNPTVTILLLGDSGCGKSTFLSSLKSNHRRLQGQGRGGGGGGGGGGDNVPLRDSDQPFLYDIRFSKKSFTLEVYDTASPNQHWSTLRPDVVLLAFDVSDRETLNGLKGWRHDIIRYFQRGDGERIPIMVVGLKRDLRVESEGVIYPQESYRIAQELRCDRYAECSAVTGELLAETFEDIARMAGMTLTAAGGQSKGGCVVC</sequence>
<dbReference type="STRING" id="1450539.A0A318YZ20"/>
<dbReference type="EMBL" id="KZ821292">
    <property type="protein sequence ID" value="PYH40251.1"/>
    <property type="molecule type" value="Genomic_DNA"/>
</dbReference>
<evidence type="ECO:0000256" key="1">
    <source>
        <dbReference type="ARBA" id="ARBA00022741"/>
    </source>
</evidence>
<name>A0A318YZ20_9EURO</name>
<dbReference type="PROSITE" id="PS51419">
    <property type="entry name" value="RAB"/>
    <property type="match status" value="1"/>
</dbReference>
<keyword evidence="1" id="KW-0547">Nucleotide-binding</keyword>
<dbReference type="AlphaFoldDB" id="A0A318YZ20"/>
<keyword evidence="2" id="KW-0342">GTP-binding</keyword>
<dbReference type="GO" id="GO:0003924">
    <property type="term" value="F:GTPase activity"/>
    <property type="evidence" value="ECO:0007669"/>
    <property type="project" value="InterPro"/>
</dbReference>
<dbReference type="RefSeq" id="XP_025426233.1">
    <property type="nucleotide sequence ID" value="XM_025579836.1"/>
</dbReference>
<dbReference type="SMART" id="SM00173">
    <property type="entry name" value="RAS"/>
    <property type="match status" value="1"/>
</dbReference>
<gene>
    <name evidence="4" type="ORF">BP01DRAFT_427228</name>
</gene>
<evidence type="ECO:0000313" key="4">
    <source>
        <dbReference type="EMBL" id="PYH40251.1"/>
    </source>
</evidence>
<dbReference type="Gene3D" id="3.40.50.300">
    <property type="entry name" value="P-loop containing nucleotide triphosphate hydrolases"/>
    <property type="match status" value="1"/>
</dbReference>
<dbReference type="InterPro" id="IPR050227">
    <property type="entry name" value="Rab"/>
</dbReference>
<dbReference type="GO" id="GO:0005525">
    <property type="term" value="F:GTP binding"/>
    <property type="evidence" value="ECO:0007669"/>
    <property type="project" value="UniProtKB-KW"/>
</dbReference>
<protein>
    <submittedName>
        <fullName evidence="4">Rho-like small GTPase</fullName>
    </submittedName>
</protein>
<organism evidence="4 5">
    <name type="scientific">Aspergillus saccharolyticus JOP 1030-1</name>
    <dbReference type="NCBI Taxonomy" id="1450539"/>
    <lineage>
        <taxon>Eukaryota</taxon>
        <taxon>Fungi</taxon>
        <taxon>Dikarya</taxon>
        <taxon>Ascomycota</taxon>
        <taxon>Pezizomycotina</taxon>
        <taxon>Eurotiomycetes</taxon>
        <taxon>Eurotiomycetidae</taxon>
        <taxon>Eurotiales</taxon>
        <taxon>Aspergillaceae</taxon>
        <taxon>Aspergillus</taxon>
        <taxon>Aspergillus subgen. Circumdati</taxon>
    </lineage>
</organism>